<protein>
    <submittedName>
        <fullName evidence="3">Uncharacterized protein</fullName>
    </submittedName>
</protein>
<keyword evidence="4" id="KW-1185">Reference proteome</keyword>
<evidence type="ECO:0000256" key="2">
    <source>
        <dbReference type="SAM" id="MobiDB-lite"/>
    </source>
</evidence>
<dbReference type="GO" id="GO:0030515">
    <property type="term" value="F:snoRNA binding"/>
    <property type="evidence" value="ECO:0007669"/>
    <property type="project" value="TreeGrafter"/>
</dbReference>
<dbReference type="PANTHER" id="PTHR13457">
    <property type="entry name" value="BAP28"/>
    <property type="match status" value="1"/>
</dbReference>
<reference evidence="3" key="2">
    <citation type="submission" date="2023-06" db="EMBL/GenBank/DDBJ databases">
        <authorList>
            <person name="Ma L."/>
            <person name="Liu K.-W."/>
            <person name="Li Z."/>
            <person name="Hsiao Y.-Y."/>
            <person name="Qi Y."/>
            <person name="Fu T."/>
            <person name="Tang G."/>
            <person name="Zhang D."/>
            <person name="Sun W.-H."/>
            <person name="Liu D.-K."/>
            <person name="Li Y."/>
            <person name="Chen G.-Z."/>
            <person name="Liu X.-D."/>
            <person name="Liao X.-Y."/>
            <person name="Jiang Y.-T."/>
            <person name="Yu X."/>
            <person name="Hao Y."/>
            <person name="Huang J."/>
            <person name="Zhao X.-W."/>
            <person name="Ke S."/>
            <person name="Chen Y.-Y."/>
            <person name="Wu W.-L."/>
            <person name="Hsu J.-L."/>
            <person name="Lin Y.-F."/>
            <person name="Huang M.-D."/>
            <person name="Li C.-Y."/>
            <person name="Huang L."/>
            <person name="Wang Z.-W."/>
            <person name="Zhao X."/>
            <person name="Zhong W.-Y."/>
            <person name="Peng D.-H."/>
            <person name="Ahmad S."/>
            <person name="Lan S."/>
            <person name="Zhang J.-S."/>
            <person name="Tsai W.-C."/>
            <person name="Van De Peer Y."/>
            <person name="Liu Z.-J."/>
        </authorList>
    </citation>
    <scope>NUCLEOTIDE SEQUENCE</scope>
    <source>
        <strain evidence="3">CP</strain>
        <tissue evidence="3">Leaves</tissue>
    </source>
</reference>
<dbReference type="InterPro" id="IPR006760">
    <property type="entry name" value="Endosulphine"/>
</dbReference>
<organism evidence="3 4">
    <name type="scientific">Acorus calamus</name>
    <name type="common">Sweet flag</name>
    <dbReference type="NCBI Taxonomy" id="4465"/>
    <lineage>
        <taxon>Eukaryota</taxon>
        <taxon>Viridiplantae</taxon>
        <taxon>Streptophyta</taxon>
        <taxon>Embryophyta</taxon>
        <taxon>Tracheophyta</taxon>
        <taxon>Spermatophyta</taxon>
        <taxon>Magnoliopsida</taxon>
        <taxon>Liliopsida</taxon>
        <taxon>Acoraceae</taxon>
        <taxon>Acorus</taxon>
    </lineage>
</organism>
<dbReference type="Proteomes" id="UP001180020">
    <property type="component" value="Unassembled WGS sequence"/>
</dbReference>
<reference evidence="3" key="1">
    <citation type="journal article" date="2023" name="Nat. Commun.">
        <title>Diploid and tetraploid genomes of Acorus and the evolution of monocots.</title>
        <authorList>
            <person name="Ma L."/>
            <person name="Liu K.W."/>
            <person name="Li Z."/>
            <person name="Hsiao Y.Y."/>
            <person name="Qi Y."/>
            <person name="Fu T."/>
            <person name="Tang G.D."/>
            <person name="Zhang D."/>
            <person name="Sun W.H."/>
            <person name="Liu D.K."/>
            <person name="Li Y."/>
            <person name="Chen G.Z."/>
            <person name="Liu X.D."/>
            <person name="Liao X.Y."/>
            <person name="Jiang Y.T."/>
            <person name="Yu X."/>
            <person name="Hao Y."/>
            <person name="Huang J."/>
            <person name="Zhao X.W."/>
            <person name="Ke S."/>
            <person name="Chen Y.Y."/>
            <person name="Wu W.L."/>
            <person name="Hsu J.L."/>
            <person name="Lin Y.F."/>
            <person name="Huang M.D."/>
            <person name="Li C.Y."/>
            <person name="Huang L."/>
            <person name="Wang Z.W."/>
            <person name="Zhao X."/>
            <person name="Zhong W.Y."/>
            <person name="Peng D.H."/>
            <person name="Ahmad S."/>
            <person name="Lan S."/>
            <person name="Zhang J.S."/>
            <person name="Tsai W.C."/>
            <person name="Van de Peer Y."/>
            <person name="Liu Z.J."/>
        </authorList>
    </citation>
    <scope>NUCLEOTIDE SEQUENCE</scope>
    <source>
        <strain evidence="3">CP</strain>
    </source>
</reference>
<dbReference type="GO" id="GO:0000462">
    <property type="term" value="P:maturation of SSU-rRNA from tricistronic rRNA transcript (SSU-rRNA, 5.8S rRNA, LSU-rRNA)"/>
    <property type="evidence" value="ECO:0007669"/>
    <property type="project" value="TreeGrafter"/>
</dbReference>
<sequence length="854" mass="95503">MATSIGSQLKALKLFAIEEPQKRPHIEPSVIFDAKEAADIDRKSILLIAISGLDALANVESRFGIYRSTLFRQGSLNEDRLYLREEENRKLDGLIASYLRLLSGYLQLPAALKTLEYLIRQYKVHLHPTNVDELVLCALPYHDTQVFVRIVQLIDFGRNKKWGFLEGVKTSGAPCPRKVIVQQCIRDKGVLNAICNYASQSKDFQEPKPVVCFCTAVVVEALGSVPALDSDTVLSIRPFVSRWLNPKSSMDYKAGALMIVGLMAKNMQPDLIDSADLPWLRLTMMAIIGLVQSQSIESFPIKSLNILKNISPSDDSSCLALIKIIEKVCIKAFVDKIVSKVLGRIVSKLRRKESSELNVRGTLSEDWAKPVLVAIDKNYPSELRVANSKPFSKEEDFILDRLCVVLDGSLDTAIEISDPKVWLSMQHPKAEVRRAALAGLATHGVLNSVAISSLKNTNFQEAILLRGLNDEDLSVIHDVLSLKNLCETSLKLNVSALELLKDIEWPVYLGVSHSHDLSSILETKRPNLRQADHIQFSKECWVTLKSQDNSLLLLFEAFFPFLKHEWIEVESRENAVLAEEDLRVAAVKCIEGLYKVWQCVDSPSVRNGNDTSLARCMLTQEFGEFLRLIVHQKELISSDPNVLPSLLTSLLGQPGNGLLVPHMDKRFGQDTKDIILIFILNAVLKFSSYAKLQHDQVTGHCSLLFSHEYEYGTLKIRVNEKQSFVCIMSGLKPSDAVEQECGETMGDQVDDQNVGNSVPSYREEEEVMKKKYGGLLPKKPPLISKDHERAFFDSADWALGKQGAPVEKPKNLIEALRPKLQPTPHQQVRSRRSAYAPADSEDGMSAAHEDPSNE</sequence>
<dbReference type="GO" id="GO:0045943">
    <property type="term" value="P:positive regulation of transcription by RNA polymerase I"/>
    <property type="evidence" value="ECO:0007669"/>
    <property type="project" value="TreeGrafter"/>
</dbReference>
<feature type="region of interest" description="Disordered" evidence="2">
    <location>
        <begin position="802"/>
        <end position="854"/>
    </location>
</feature>
<evidence type="ECO:0000313" key="4">
    <source>
        <dbReference type="Proteomes" id="UP001180020"/>
    </source>
</evidence>
<dbReference type="AlphaFoldDB" id="A0AAV9CAE9"/>
<proteinExistence type="inferred from homology"/>
<dbReference type="Pfam" id="PF04667">
    <property type="entry name" value="Endosulfine"/>
    <property type="match status" value="1"/>
</dbReference>
<comment type="caution">
    <text evidence="3">The sequence shown here is derived from an EMBL/GenBank/DDBJ whole genome shotgun (WGS) entry which is preliminary data.</text>
</comment>
<dbReference type="GO" id="GO:0034455">
    <property type="term" value="C:t-UTP complex"/>
    <property type="evidence" value="ECO:0007669"/>
    <property type="project" value="TreeGrafter"/>
</dbReference>
<dbReference type="EMBL" id="JAUJYO010000020">
    <property type="protein sequence ID" value="KAK1285926.1"/>
    <property type="molecule type" value="Genomic_DNA"/>
</dbReference>
<accession>A0AAV9CAE9</accession>
<dbReference type="PANTHER" id="PTHR13457:SF1">
    <property type="entry name" value="HEAT REPEAT-CONTAINING PROTEIN 1"/>
    <property type="match status" value="1"/>
</dbReference>
<name>A0AAV9CAE9_ACOCL</name>
<gene>
    <name evidence="3" type="ORF">QJS10_CPB20g01401</name>
</gene>
<dbReference type="GO" id="GO:0030686">
    <property type="term" value="C:90S preribosome"/>
    <property type="evidence" value="ECO:0007669"/>
    <property type="project" value="TreeGrafter"/>
</dbReference>
<evidence type="ECO:0000256" key="1">
    <source>
        <dbReference type="ARBA" id="ARBA00010520"/>
    </source>
</evidence>
<dbReference type="GO" id="GO:0032040">
    <property type="term" value="C:small-subunit processome"/>
    <property type="evidence" value="ECO:0007669"/>
    <property type="project" value="TreeGrafter"/>
</dbReference>
<dbReference type="InterPro" id="IPR040191">
    <property type="entry name" value="UTP10"/>
</dbReference>
<evidence type="ECO:0000313" key="3">
    <source>
        <dbReference type="EMBL" id="KAK1285926.1"/>
    </source>
</evidence>
<comment type="similarity">
    <text evidence="1">Belongs to the endosulfine family.</text>
</comment>